<dbReference type="OrthoDB" id="7860010at2"/>
<name>B8INY6_METNO</name>
<evidence type="ECO:0000313" key="2">
    <source>
        <dbReference type="Proteomes" id="UP000008207"/>
    </source>
</evidence>
<dbReference type="HOGENOM" id="CLU_1813555_0_0_5"/>
<dbReference type="AlphaFoldDB" id="B8INY6"/>
<reference evidence="1 2" key="1">
    <citation type="submission" date="2009-01" db="EMBL/GenBank/DDBJ databases">
        <title>Complete sequence of chromosome of Methylobacterium nodulans ORS 2060.</title>
        <authorList>
            <consortium name="US DOE Joint Genome Institute"/>
            <person name="Lucas S."/>
            <person name="Copeland A."/>
            <person name="Lapidus A."/>
            <person name="Glavina del Rio T."/>
            <person name="Dalin E."/>
            <person name="Tice H."/>
            <person name="Bruce D."/>
            <person name="Goodwin L."/>
            <person name="Pitluck S."/>
            <person name="Sims D."/>
            <person name="Brettin T."/>
            <person name="Detter J.C."/>
            <person name="Han C."/>
            <person name="Larimer F."/>
            <person name="Land M."/>
            <person name="Hauser L."/>
            <person name="Kyrpides N."/>
            <person name="Ivanova N."/>
            <person name="Marx C.J."/>
            <person name="Richardson P."/>
        </authorList>
    </citation>
    <scope>NUCLEOTIDE SEQUENCE [LARGE SCALE GENOMIC DNA]</scope>
    <source>
        <strain evidence="2">LMG 21967 / CNCM I-2342 / ORS 2060</strain>
    </source>
</reference>
<sequence length="142" mass="16580">MPMTLRILKKKSKQAAEILTKHYADQISDIFLAERCENYHGLVIRCGCPKRDDDLRRCDHQWHPLPGTPMTGEVSGYYEPEWNERTAWETLWQLVHWGERPATMTDREWWRTKAITGTEPVDVDALVAEWEREDALDAARAA</sequence>
<organism evidence="1 2">
    <name type="scientific">Methylobacterium nodulans (strain LMG 21967 / CNCM I-2342 / ORS 2060)</name>
    <dbReference type="NCBI Taxonomy" id="460265"/>
    <lineage>
        <taxon>Bacteria</taxon>
        <taxon>Pseudomonadati</taxon>
        <taxon>Pseudomonadota</taxon>
        <taxon>Alphaproteobacteria</taxon>
        <taxon>Hyphomicrobiales</taxon>
        <taxon>Methylobacteriaceae</taxon>
        <taxon>Methylobacterium</taxon>
    </lineage>
</organism>
<keyword evidence="2" id="KW-1185">Reference proteome</keyword>
<dbReference type="EMBL" id="CP001349">
    <property type="protein sequence ID" value="ACL58502.1"/>
    <property type="molecule type" value="Genomic_DNA"/>
</dbReference>
<dbReference type="Proteomes" id="UP000008207">
    <property type="component" value="Chromosome"/>
</dbReference>
<protein>
    <submittedName>
        <fullName evidence="1">Uncharacterized protein</fullName>
    </submittedName>
</protein>
<dbReference type="RefSeq" id="WP_015930159.1">
    <property type="nucleotide sequence ID" value="NC_011894.1"/>
</dbReference>
<evidence type="ECO:0000313" key="1">
    <source>
        <dbReference type="EMBL" id="ACL58502.1"/>
    </source>
</evidence>
<accession>B8INY6</accession>
<gene>
    <name evidence="1" type="ordered locus">Mnod_3593</name>
</gene>
<proteinExistence type="predicted"/>
<dbReference type="KEGG" id="mno:Mnod_3593"/>
<dbReference type="STRING" id="460265.Mnod_3593"/>